<keyword evidence="2" id="KW-1185">Reference proteome</keyword>
<reference evidence="1" key="1">
    <citation type="submission" date="2023-03" db="EMBL/GenBank/DDBJ databases">
        <authorList>
            <person name="Steffen K."/>
            <person name="Cardenas P."/>
        </authorList>
    </citation>
    <scope>NUCLEOTIDE SEQUENCE</scope>
</reference>
<evidence type="ECO:0000313" key="2">
    <source>
        <dbReference type="Proteomes" id="UP001174909"/>
    </source>
</evidence>
<proteinExistence type="predicted"/>
<sequence>MEGPELFAIVNEFLAVLDPALRQDAYNRAYRAIWEEHYYWSPIYVNLPWAVSERIATWEPWPLGPYASALWTVTLK</sequence>
<gene>
    <name evidence="1" type="ORF">GBAR_LOCUS5199</name>
</gene>
<dbReference type="SUPFAM" id="SSF53850">
    <property type="entry name" value="Periplasmic binding protein-like II"/>
    <property type="match status" value="1"/>
</dbReference>
<protein>
    <submittedName>
        <fullName evidence="1">Uncharacterized protein</fullName>
    </submittedName>
</protein>
<dbReference type="Proteomes" id="UP001174909">
    <property type="component" value="Unassembled WGS sequence"/>
</dbReference>
<dbReference type="EMBL" id="CASHTH010000775">
    <property type="protein sequence ID" value="CAI8007441.1"/>
    <property type="molecule type" value="Genomic_DNA"/>
</dbReference>
<accession>A0AA35RB65</accession>
<organism evidence="1 2">
    <name type="scientific">Geodia barretti</name>
    <name type="common">Barrett's horny sponge</name>
    <dbReference type="NCBI Taxonomy" id="519541"/>
    <lineage>
        <taxon>Eukaryota</taxon>
        <taxon>Metazoa</taxon>
        <taxon>Porifera</taxon>
        <taxon>Demospongiae</taxon>
        <taxon>Heteroscleromorpha</taxon>
        <taxon>Tetractinellida</taxon>
        <taxon>Astrophorina</taxon>
        <taxon>Geodiidae</taxon>
        <taxon>Geodia</taxon>
    </lineage>
</organism>
<comment type="caution">
    <text evidence="1">The sequence shown here is derived from an EMBL/GenBank/DDBJ whole genome shotgun (WGS) entry which is preliminary data.</text>
</comment>
<name>A0AA35RB65_GEOBA</name>
<dbReference type="AlphaFoldDB" id="A0AA35RB65"/>
<evidence type="ECO:0000313" key="1">
    <source>
        <dbReference type="EMBL" id="CAI8007441.1"/>
    </source>
</evidence>